<evidence type="ECO:0000256" key="1">
    <source>
        <dbReference type="ARBA" id="ARBA00004442"/>
    </source>
</evidence>
<dbReference type="RefSeq" id="WP_092168305.1">
    <property type="nucleotide sequence ID" value="NZ_FNZH01000001.1"/>
</dbReference>
<keyword evidence="9" id="KW-1185">Reference proteome</keyword>
<dbReference type="GO" id="GO:0009279">
    <property type="term" value="C:cell outer membrane"/>
    <property type="evidence" value="ECO:0007669"/>
    <property type="project" value="UniProtKB-SubCell"/>
</dbReference>
<dbReference type="AlphaFoldDB" id="A0A1H6TBH0"/>
<organism evidence="8 9">
    <name type="scientific">Cyclobacterium xiamenense</name>
    <dbReference type="NCBI Taxonomy" id="1297121"/>
    <lineage>
        <taxon>Bacteria</taxon>
        <taxon>Pseudomonadati</taxon>
        <taxon>Bacteroidota</taxon>
        <taxon>Cytophagia</taxon>
        <taxon>Cytophagales</taxon>
        <taxon>Cyclobacteriaceae</taxon>
        <taxon>Cyclobacterium</taxon>
    </lineage>
</organism>
<reference evidence="9" key="1">
    <citation type="submission" date="2016-10" db="EMBL/GenBank/DDBJ databases">
        <authorList>
            <person name="Varghese N."/>
            <person name="Submissions S."/>
        </authorList>
    </citation>
    <scope>NUCLEOTIDE SEQUENCE [LARGE SCALE GENOMIC DNA]</scope>
    <source>
        <strain evidence="9">IBRC-M 10761</strain>
    </source>
</reference>
<evidence type="ECO:0000259" key="6">
    <source>
        <dbReference type="Pfam" id="PF07980"/>
    </source>
</evidence>
<name>A0A1H6TBH0_9BACT</name>
<dbReference type="Gene3D" id="1.25.40.390">
    <property type="match status" value="1"/>
</dbReference>
<keyword evidence="5" id="KW-0998">Cell outer membrane</keyword>
<evidence type="ECO:0000256" key="3">
    <source>
        <dbReference type="ARBA" id="ARBA00022729"/>
    </source>
</evidence>
<keyword evidence="3" id="KW-0732">Signal</keyword>
<dbReference type="Pfam" id="PF14322">
    <property type="entry name" value="SusD-like_3"/>
    <property type="match status" value="1"/>
</dbReference>
<comment type="subcellular location">
    <subcellularLocation>
        <location evidence="1">Cell outer membrane</location>
    </subcellularLocation>
</comment>
<accession>A0A1H6TBH0</accession>
<evidence type="ECO:0000256" key="4">
    <source>
        <dbReference type="ARBA" id="ARBA00023136"/>
    </source>
</evidence>
<dbReference type="EMBL" id="FNZH01000001">
    <property type="protein sequence ID" value="SEI77388.1"/>
    <property type="molecule type" value="Genomic_DNA"/>
</dbReference>
<dbReference type="STRING" id="1416801.SAMN05192553_101223"/>
<dbReference type="InterPro" id="IPR011990">
    <property type="entry name" value="TPR-like_helical_dom_sf"/>
</dbReference>
<dbReference type="InterPro" id="IPR033985">
    <property type="entry name" value="SusD-like_N"/>
</dbReference>
<dbReference type="PROSITE" id="PS51257">
    <property type="entry name" value="PROKAR_LIPOPROTEIN"/>
    <property type="match status" value="1"/>
</dbReference>
<protein>
    <submittedName>
        <fullName evidence="8">Starch-binding associating with outer membrane</fullName>
    </submittedName>
</protein>
<dbReference type="Proteomes" id="UP000199403">
    <property type="component" value="Unassembled WGS sequence"/>
</dbReference>
<feature type="domain" description="RagB/SusD" evidence="6">
    <location>
        <begin position="271"/>
        <end position="552"/>
    </location>
</feature>
<feature type="domain" description="SusD-like N-terminal" evidence="7">
    <location>
        <begin position="109"/>
        <end position="232"/>
    </location>
</feature>
<sequence length="553" mass="62430">MKNIRLLPSIFSLALLFVSCSESFLDEEPIGEISPDQILRVENLEGAIVSAYSILNGQMDNASSAFNSPASNWNFGDVVSDDAYKGGGGTGDQNQIHQMELFLTNPSIRDVERKWLALYEGVKRANLAIRLIQQSEELEAAVAGRRLGEMRFLRGHFYFELKKIYNRIPYVDETALTAEDYYVSNTALSEVELWGKIEADFNAAFDALPDTAEEPGRPGKWAAKAYLAKVFLYQQNWTQAEAAADEVIESGQYELMENFRDVFLPENDNGKEIIFAVQHSINDGSPSNYNGSIGDRLMAPGGPFYPQYGFLRPSQNLVNAYKTDENGLPMADNSDPVDGQSFDPRIDHTLARPGIPYMDLGINYEASWARDLSTYGPYSPKKRMVSALSPHYLQIWPYVNSLNYYIIRYADLLLWKAEAAIQNGQLEEGRRYINLVRERGASGSRVRQLDGVSDAANYLLSPYTQAFSDKEQALQALRTERRLEFAHEGHRFFDLVRWGLAKTVLDAYFEVEKTRRPHLTGAVFTAGKNEYFPIPQNQIDLGRGLITQNPNYE</sequence>
<evidence type="ECO:0000256" key="5">
    <source>
        <dbReference type="ARBA" id="ARBA00023237"/>
    </source>
</evidence>
<proteinExistence type="inferred from homology"/>
<keyword evidence="4" id="KW-0472">Membrane</keyword>
<evidence type="ECO:0000313" key="9">
    <source>
        <dbReference type="Proteomes" id="UP000199403"/>
    </source>
</evidence>
<dbReference type="Pfam" id="PF07980">
    <property type="entry name" value="SusD_RagB"/>
    <property type="match status" value="1"/>
</dbReference>
<evidence type="ECO:0000259" key="7">
    <source>
        <dbReference type="Pfam" id="PF14322"/>
    </source>
</evidence>
<comment type="similarity">
    <text evidence="2">Belongs to the SusD family.</text>
</comment>
<dbReference type="SUPFAM" id="SSF48452">
    <property type="entry name" value="TPR-like"/>
    <property type="match status" value="1"/>
</dbReference>
<gene>
    <name evidence="8" type="ORF">SAMN05192553_101223</name>
</gene>
<evidence type="ECO:0000313" key="8">
    <source>
        <dbReference type="EMBL" id="SEI77388.1"/>
    </source>
</evidence>
<evidence type="ECO:0000256" key="2">
    <source>
        <dbReference type="ARBA" id="ARBA00006275"/>
    </source>
</evidence>
<dbReference type="OrthoDB" id="9792139at2"/>
<dbReference type="InterPro" id="IPR012944">
    <property type="entry name" value="SusD_RagB_dom"/>
</dbReference>